<proteinExistence type="predicted"/>
<accession>A0A127AYZ4</accession>
<keyword evidence="2" id="KW-1185">Reference proteome</keyword>
<dbReference type="EMBL" id="KT624200">
    <property type="protein sequence ID" value="AMM45001.1"/>
    <property type="molecule type" value="Genomic_DNA"/>
</dbReference>
<organism evidence="1 2">
    <name type="scientific">Bacillus phage SP-15</name>
    <dbReference type="NCBI Taxonomy" id="1792032"/>
    <lineage>
        <taxon>Viruses</taxon>
        <taxon>Duplodnaviria</taxon>
        <taxon>Heunggongvirae</taxon>
        <taxon>Uroviricota</taxon>
        <taxon>Caudoviricetes</taxon>
        <taxon>Thornevirus</taxon>
        <taxon>Thornevirus SP15</taxon>
    </lineage>
</organism>
<gene>
    <name evidence="1" type="ORF">SP15_201</name>
</gene>
<name>A0A127AYZ4_9CAUD</name>
<evidence type="ECO:0000313" key="2">
    <source>
        <dbReference type="Proteomes" id="UP000203261"/>
    </source>
</evidence>
<dbReference type="GeneID" id="29125370"/>
<dbReference type="RefSeq" id="YP_009302590.1">
    <property type="nucleotide sequence ID" value="NC_031245.1"/>
</dbReference>
<dbReference type="Proteomes" id="UP000203261">
    <property type="component" value="Segment"/>
</dbReference>
<evidence type="ECO:0000313" key="1">
    <source>
        <dbReference type="EMBL" id="AMM45001.1"/>
    </source>
</evidence>
<reference evidence="1 2" key="1">
    <citation type="submission" date="2015-08" db="EMBL/GenBank/DDBJ databases">
        <authorList>
            <person name="Babu N.S."/>
            <person name="Beckwith C.J."/>
            <person name="Beseler K.G."/>
            <person name="Brison A."/>
            <person name="Carone J.V."/>
            <person name="Caskin T.P."/>
            <person name="Diamond M."/>
            <person name="Durham M.E."/>
            <person name="Foxe J.M."/>
            <person name="Go M."/>
            <person name="Henderson B.A."/>
            <person name="Jones I.B."/>
            <person name="McGettigan J.A."/>
            <person name="Micheletti S.J."/>
            <person name="Nasrallah M.E."/>
            <person name="Ortiz D."/>
            <person name="Piller C.R."/>
            <person name="Privatt S.R."/>
            <person name="Schneider S.L."/>
            <person name="Sharp S."/>
            <person name="Smith T.C."/>
            <person name="Stanton J.D."/>
            <person name="Ullery H.E."/>
            <person name="Wilson R.J."/>
            <person name="Serrano M.G."/>
            <person name="Buck G."/>
            <person name="Lee V."/>
            <person name="Wang Y."/>
            <person name="Carvalho R."/>
            <person name="Voegtly L."/>
            <person name="Shi R."/>
            <person name="Duckworth R."/>
            <person name="Johnson A."/>
            <person name="Loviza R."/>
            <person name="Walstead R."/>
            <person name="Shah Z."/>
            <person name="Kiflezghi M."/>
            <person name="Wade K."/>
            <person name="Ball S.L."/>
            <person name="Bradley K.W."/>
            <person name="Asai D.J."/>
            <person name="Bowman C.A."/>
            <person name="Russell D.A."/>
            <person name="Pope W.H."/>
            <person name="Jacobs-Sera D."/>
            <person name="Hendrix R.W."/>
            <person name="Hatfull G.F."/>
        </authorList>
    </citation>
    <scope>NUCLEOTIDE SEQUENCE [LARGE SCALE GENOMIC DNA]</scope>
</reference>
<protein>
    <submittedName>
        <fullName evidence="1">Uncharacterized protein</fullName>
    </submittedName>
</protein>
<dbReference type="KEGG" id="vg:29125370"/>
<sequence>MDFDLRQVITKRRPKTSPEPGDKRFSVYITMGGLMEDPGFHDEYHATIYSSDKDSAIEEWLRINPKFDDPQYLRKGQNGEGWSYWGWVISCHQISN</sequence>